<evidence type="ECO:0000313" key="6">
    <source>
        <dbReference type="EMBL" id="OAK63459.1"/>
    </source>
</evidence>
<evidence type="ECO:0000256" key="2">
    <source>
        <dbReference type="ARBA" id="ARBA00023136"/>
    </source>
</evidence>
<comment type="subcellular location">
    <subcellularLocation>
        <location evidence="1">Membrane</location>
    </subcellularLocation>
</comment>
<feature type="region of interest" description="Disordered" evidence="3">
    <location>
        <begin position="53"/>
        <end position="97"/>
    </location>
</feature>
<dbReference type="AlphaFoldDB" id="A0AA91IBI5"/>
<dbReference type="InterPro" id="IPR051407">
    <property type="entry name" value="Bact_OM_lipoprot/Surf_antigen"/>
</dbReference>
<dbReference type="Proteomes" id="UP000077852">
    <property type="component" value="Unassembled WGS sequence"/>
</dbReference>
<sequence>MDSTSPLDQPSGAPGAARSPKALWAVIGALAVAVVALGGVLLHKQSQDTTAAAAASPPVATAMAPKAPDDFKPELMPPAPAVPPTGAGPAPQAMAAAPMPTPVPATLPAQAVQPAPAPGSNAPVVAAAQPAPPPCAVCGRVESVRPVQRAQRTTGVGAVAGGVVGGLVGNQFGHGNGRAATTVLGAVGGGFAGNAIEKHVRTVTVYEVGVRMDNGSLRTVETKSAPPIGKPVTLRRGVLRPADGRK</sequence>
<evidence type="ECO:0000313" key="7">
    <source>
        <dbReference type="Proteomes" id="UP000077852"/>
    </source>
</evidence>
<protein>
    <recommendedName>
        <fullName evidence="5">Glycine zipper 2TM domain-containing protein</fullName>
    </recommendedName>
</protein>
<proteinExistence type="predicted"/>
<evidence type="ECO:0000256" key="1">
    <source>
        <dbReference type="ARBA" id="ARBA00004370"/>
    </source>
</evidence>
<name>A0AA91IBI5_VARPD</name>
<comment type="caution">
    <text evidence="6">The sequence shown here is derived from an EMBL/GenBank/DDBJ whole genome shotgun (WGS) entry which is preliminary data.</text>
</comment>
<dbReference type="EMBL" id="LVHG01000045">
    <property type="protein sequence ID" value="OAK63459.1"/>
    <property type="molecule type" value="Genomic_DNA"/>
</dbReference>
<keyword evidence="2 4" id="KW-0472">Membrane</keyword>
<feature type="compositionally biased region" description="Low complexity" evidence="3">
    <location>
        <begin position="53"/>
        <end position="65"/>
    </location>
</feature>
<dbReference type="Pfam" id="PF05433">
    <property type="entry name" value="Rick_17kDa_Anti"/>
    <property type="match status" value="1"/>
</dbReference>
<keyword evidence="4" id="KW-1133">Transmembrane helix</keyword>
<reference evidence="6 7" key="1">
    <citation type="submission" date="2016-03" db="EMBL/GenBank/DDBJ databases">
        <title>Genome sequence of Variovorax paradoxus KB5.</title>
        <authorList>
            <person name="Jeong H."/>
            <person name="Hong C.E."/>
            <person name="Jo S.H."/>
            <person name="Park J.M."/>
        </authorList>
    </citation>
    <scope>NUCLEOTIDE SEQUENCE [LARGE SCALE GENOMIC DNA]</scope>
    <source>
        <strain evidence="6 7">KB5</strain>
    </source>
</reference>
<evidence type="ECO:0000259" key="5">
    <source>
        <dbReference type="Pfam" id="PF05433"/>
    </source>
</evidence>
<dbReference type="PANTHER" id="PTHR35603">
    <property type="match status" value="1"/>
</dbReference>
<dbReference type="RefSeq" id="WP_081268259.1">
    <property type="nucleotide sequence ID" value="NZ_LVHG01000045.1"/>
</dbReference>
<dbReference type="GO" id="GO:0019867">
    <property type="term" value="C:outer membrane"/>
    <property type="evidence" value="ECO:0007669"/>
    <property type="project" value="InterPro"/>
</dbReference>
<feature type="domain" description="Glycine zipper 2TM" evidence="5">
    <location>
        <begin position="157"/>
        <end position="197"/>
    </location>
</feature>
<gene>
    <name evidence="6" type="ORF">A3K87_16710</name>
</gene>
<accession>A0AA91IBI5</accession>
<keyword evidence="4" id="KW-0812">Transmembrane</keyword>
<dbReference type="PANTHER" id="PTHR35603:SF2">
    <property type="entry name" value="OUTER MEMBRANE LIPOPROTEIN"/>
    <property type="match status" value="1"/>
</dbReference>
<organism evidence="6 7">
    <name type="scientific">Variovorax paradoxus</name>
    <dbReference type="NCBI Taxonomy" id="34073"/>
    <lineage>
        <taxon>Bacteria</taxon>
        <taxon>Pseudomonadati</taxon>
        <taxon>Pseudomonadota</taxon>
        <taxon>Betaproteobacteria</taxon>
        <taxon>Burkholderiales</taxon>
        <taxon>Comamonadaceae</taxon>
        <taxon>Variovorax</taxon>
    </lineage>
</organism>
<feature type="transmembrane region" description="Helical" evidence="4">
    <location>
        <begin position="22"/>
        <end position="42"/>
    </location>
</feature>
<feature type="compositionally biased region" description="Low complexity" evidence="3">
    <location>
        <begin position="84"/>
        <end position="97"/>
    </location>
</feature>
<dbReference type="InterPro" id="IPR008816">
    <property type="entry name" value="Gly_zipper_2TM_dom"/>
</dbReference>
<evidence type="ECO:0000256" key="3">
    <source>
        <dbReference type="SAM" id="MobiDB-lite"/>
    </source>
</evidence>
<evidence type="ECO:0000256" key="4">
    <source>
        <dbReference type="SAM" id="Phobius"/>
    </source>
</evidence>